<dbReference type="InterPro" id="IPR041898">
    <property type="entry name" value="MAGE_WH1"/>
</dbReference>
<evidence type="ECO:0000313" key="2">
    <source>
        <dbReference type="EMBL" id="CAK1555544.1"/>
    </source>
</evidence>
<comment type="caution">
    <text evidence="2">The sequence shown here is derived from an EMBL/GenBank/DDBJ whole genome shotgun (WGS) entry which is preliminary data.</text>
</comment>
<gene>
    <name evidence="2" type="ORF">LNINA_LOCUS14356</name>
</gene>
<dbReference type="Gene3D" id="1.10.10.1200">
    <property type="entry name" value="MAGE homology domain, winged helix WH1 motif"/>
    <property type="match status" value="1"/>
</dbReference>
<dbReference type="Pfam" id="PF01454">
    <property type="entry name" value="MAGE"/>
    <property type="match status" value="1"/>
</dbReference>
<sequence length="218" mass="24895">MHNKRNKTIDNSEPSGNIEGTIHECVHFILCREGSKIPIKRSEIKDHLNTTCQMPPSEINGIIVQAEKLLKRIYGYKLVQIPSKTGIQYIAVLEEPCEESFLSTTVDLHQRQLLIAVLTHIFMSGGSVKDGDMWTFLSEAGLLKETDNAGKKILTNLFTKQHYLTYTKVGESELAKHIFQWGQRAKEEVPKMFLLKKMAKALDREPSDWTEQYKDCSL</sequence>
<dbReference type="PANTHER" id="PTHR11736:SF14">
    <property type="entry name" value="NSE3 HOMOLOG, SMC5-SMC6 COMPLEX COMPONENT"/>
    <property type="match status" value="1"/>
</dbReference>
<proteinExistence type="predicted"/>
<name>A0AAV1K597_9NEOP</name>
<evidence type="ECO:0000313" key="3">
    <source>
        <dbReference type="Proteomes" id="UP001497472"/>
    </source>
</evidence>
<dbReference type="EMBL" id="CAVLEF010000280">
    <property type="protein sequence ID" value="CAK1555544.1"/>
    <property type="molecule type" value="Genomic_DNA"/>
</dbReference>
<dbReference type="FunFam" id="1.10.10.1210:FF:000001">
    <property type="entry name" value="melanoma-associated antigen D1"/>
    <property type="match status" value="1"/>
</dbReference>
<dbReference type="Gene3D" id="1.10.10.1210">
    <property type="entry name" value="MAGE homology domain, winged helix WH2 motif"/>
    <property type="match status" value="1"/>
</dbReference>
<dbReference type="InterPro" id="IPR037445">
    <property type="entry name" value="MAGE"/>
</dbReference>
<dbReference type="PANTHER" id="PTHR11736">
    <property type="entry name" value="MELANOMA-ASSOCIATED ANTIGEN MAGE ANTIGEN"/>
    <property type="match status" value="1"/>
</dbReference>
<dbReference type="AlphaFoldDB" id="A0AAV1K597"/>
<reference evidence="2 3" key="1">
    <citation type="submission" date="2023-11" db="EMBL/GenBank/DDBJ databases">
        <authorList>
            <person name="Okamura Y."/>
        </authorList>
    </citation>
    <scope>NUCLEOTIDE SEQUENCE [LARGE SCALE GENOMIC DNA]</scope>
</reference>
<dbReference type="Proteomes" id="UP001497472">
    <property type="component" value="Unassembled WGS sequence"/>
</dbReference>
<evidence type="ECO:0000259" key="1">
    <source>
        <dbReference type="PROSITE" id="PS50838"/>
    </source>
</evidence>
<organism evidence="2 3">
    <name type="scientific">Leptosia nina</name>
    <dbReference type="NCBI Taxonomy" id="320188"/>
    <lineage>
        <taxon>Eukaryota</taxon>
        <taxon>Metazoa</taxon>
        <taxon>Ecdysozoa</taxon>
        <taxon>Arthropoda</taxon>
        <taxon>Hexapoda</taxon>
        <taxon>Insecta</taxon>
        <taxon>Pterygota</taxon>
        <taxon>Neoptera</taxon>
        <taxon>Endopterygota</taxon>
        <taxon>Lepidoptera</taxon>
        <taxon>Glossata</taxon>
        <taxon>Ditrysia</taxon>
        <taxon>Papilionoidea</taxon>
        <taxon>Pieridae</taxon>
        <taxon>Pierinae</taxon>
        <taxon>Leptosia</taxon>
    </lineage>
</organism>
<feature type="domain" description="MAGE" evidence="1">
    <location>
        <begin position="18"/>
        <end position="216"/>
    </location>
</feature>
<dbReference type="InterPro" id="IPR002190">
    <property type="entry name" value="MHD_dom"/>
</dbReference>
<dbReference type="PROSITE" id="PS50838">
    <property type="entry name" value="MAGE"/>
    <property type="match status" value="1"/>
</dbReference>
<dbReference type="GO" id="GO:0005634">
    <property type="term" value="C:nucleus"/>
    <property type="evidence" value="ECO:0007669"/>
    <property type="project" value="TreeGrafter"/>
</dbReference>
<protein>
    <recommendedName>
        <fullName evidence="1">MAGE domain-containing protein</fullName>
    </recommendedName>
</protein>
<keyword evidence="3" id="KW-1185">Reference proteome</keyword>
<dbReference type="SMART" id="SM01373">
    <property type="entry name" value="MAGE"/>
    <property type="match status" value="1"/>
</dbReference>
<accession>A0AAV1K597</accession>
<dbReference type="InterPro" id="IPR041899">
    <property type="entry name" value="MAGE_WH2"/>
</dbReference>